<proteinExistence type="predicted"/>
<keyword evidence="2" id="KW-1185">Reference proteome</keyword>
<accession>A0A2T0SDZ3</accession>
<evidence type="ECO:0000313" key="1">
    <source>
        <dbReference type="EMBL" id="PRY31642.1"/>
    </source>
</evidence>
<dbReference type="AlphaFoldDB" id="A0A2T0SDZ3"/>
<dbReference type="EMBL" id="PVTF01000022">
    <property type="protein sequence ID" value="PRY31642.1"/>
    <property type="molecule type" value="Genomic_DNA"/>
</dbReference>
<comment type="caution">
    <text evidence="1">The sequence shown here is derived from an EMBL/GenBank/DDBJ whole genome shotgun (WGS) entry which is preliminary data.</text>
</comment>
<protein>
    <submittedName>
        <fullName evidence="1">Uncharacterized protein</fullName>
    </submittedName>
</protein>
<dbReference type="Proteomes" id="UP000239494">
    <property type="component" value="Unassembled WGS sequence"/>
</dbReference>
<gene>
    <name evidence="1" type="ORF">CLV43_12248</name>
</gene>
<name>A0A2T0SDZ3_9PSEU</name>
<reference evidence="1 2" key="1">
    <citation type="submission" date="2018-03" db="EMBL/GenBank/DDBJ databases">
        <title>Genomic Encyclopedia of Archaeal and Bacterial Type Strains, Phase II (KMG-II): from individual species to whole genera.</title>
        <authorList>
            <person name="Goeker M."/>
        </authorList>
    </citation>
    <scope>NUCLEOTIDE SEQUENCE [LARGE SCALE GENOMIC DNA]</scope>
    <source>
        <strain evidence="1 2">DSM 44720</strain>
    </source>
</reference>
<sequence length="322" mass="35326">MDWVVGVGRGEVGYSGAYFAGSTVGMAVGDELPVGSDVDVVVVLDVEVAPAKAGKFVHRGVLVEVTYVPWHEVRGALGSYHLAGGLRTDTVIDDPVGRLRPLQAVVAEHFSDEVWVRRRCEEARARVETRLAVVDGTAPWHQQVMGWVFPTGVAAHVVLVAARRNPTVRLRYLAARPVTPAPVYRELLEQLGCAEWTVARARHHLERLAVTFDLAVRAARTPLSFSTDITAAARPVAIDGSRELIDAGDHREAVFWMVVTYARCHTVLALDAPEVDRELRPAFDELMADLGITTTADLRARAERTLGYLPELWAVAEELMAR</sequence>
<evidence type="ECO:0000313" key="2">
    <source>
        <dbReference type="Proteomes" id="UP000239494"/>
    </source>
</evidence>
<organism evidence="1 2">
    <name type="scientific">Umezawaea tangerina</name>
    <dbReference type="NCBI Taxonomy" id="84725"/>
    <lineage>
        <taxon>Bacteria</taxon>
        <taxon>Bacillati</taxon>
        <taxon>Actinomycetota</taxon>
        <taxon>Actinomycetes</taxon>
        <taxon>Pseudonocardiales</taxon>
        <taxon>Pseudonocardiaceae</taxon>
        <taxon>Umezawaea</taxon>
    </lineage>
</organism>